<evidence type="ECO:0000313" key="3">
    <source>
        <dbReference type="Proteomes" id="UP000594638"/>
    </source>
</evidence>
<proteinExistence type="predicted"/>
<organism evidence="2 3">
    <name type="scientific">Olea europaea subsp. europaea</name>
    <dbReference type="NCBI Taxonomy" id="158383"/>
    <lineage>
        <taxon>Eukaryota</taxon>
        <taxon>Viridiplantae</taxon>
        <taxon>Streptophyta</taxon>
        <taxon>Embryophyta</taxon>
        <taxon>Tracheophyta</taxon>
        <taxon>Spermatophyta</taxon>
        <taxon>Magnoliopsida</taxon>
        <taxon>eudicotyledons</taxon>
        <taxon>Gunneridae</taxon>
        <taxon>Pentapetalae</taxon>
        <taxon>asterids</taxon>
        <taxon>lamiids</taxon>
        <taxon>Lamiales</taxon>
        <taxon>Oleaceae</taxon>
        <taxon>Oleeae</taxon>
        <taxon>Olea</taxon>
    </lineage>
</organism>
<dbReference type="Proteomes" id="UP000594638">
    <property type="component" value="Unassembled WGS sequence"/>
</dbReference>
<dbReference type="AlphaFoldDB" id="A0A8S0PZF7"/>
<dbReference type="OrthoDB" id="1849062at2759"/>
<keyword evidence="1" id="KW-0472">Membrane</keyword>
<feature type="transmembrane region" description="Helical" evidence="1">
    <location>
        <begin position="457"/>
        <end position="480"/>
    </location>
</feature>
<protein>
    <submittedName>
        <fullName evidence="2">Uncharacterized protein</fullName>
    </submittedName>
</protein>
<dbReference type="PANTHER" id="PTHR31170:SF25">
    <property type="entry name" value="BNAA09G04570D PROTEIN"/>
    <property type="match status" value="1"/>
</dbReference>
<comment type="caution">
    <text evidence="2">The sequence shown here is derived from an EMBL/GenBank/DDBJ whole genome shotgun (WGS) entry which is preliminary data.</text>
</comment>
<sequence>MTTVGATEDNRSAEITCTKSQESSVIIIDDEWLISIENYQVDETTKKPLIERVPSLLRNRKSYKNCINPSVVSIGPYHHGKSECKAFQKLKTPIVQKLCRSNDISVERLYGEVANVGKSARECYEKGSTEDYNDELFNRMMFLDACFVLHFMYIGQGQFSGEEQNEADAQLERNYYVVLKDLFLLENQIPLLVLTALLKSIFPTEPSKGEDIIKEFIELYTIVSPMGNSQSNAVKIFLARMMGCSSKRDQEPKIPKLDFVRSPHLLHLIREQLIQPVMHEIRNLTTFFVESKSNLRESNIRESYRSVTDLKSAGIYFIPSPTGSFTDVTFKSRHIFGILTIPPIKVDHLTKPLLLNLAAYEMCPHGPSDFRITSYICLMDSLIDHADDVKELRKKRILINKLGSDEHLAELFNEIANDLEPDPRAYAHARSNIDKHCKNKGHIWMAEWIHKHFSSPWTILAFLGAVFVLALTMAQTYFAAYPR</sequence>
<evidence type="ECO:0000313" key="2">
    <source>
        <dbReference type="EMBL" id="CAA2959474.1"/>
    </source>
</evidence>
<dbReference type="InterPro" id="IPR004158">
    <property type="entry name" value="DUF247_pln"/>
</dbReference>
<dbReference type="EMBL" id="CACTIH010000327">
    <property type="protein sequence ID" value="CAA2959474.1"/>
    <property type="molecule type" value="Genomic_DNA"/>
</dbReference>
<accession>A0A8S0PZF7</accession>
<evidence type="ECO:0000256" key="1">
    <source>
        <dbReference type="SAM" id="Phobius"/>
    </source>
</evidence>
<dbReference type="PANTHER" id="PTHR31170">
    <property type="entry name" value="BNAC04G53230D PROTEIN"/>
    <property type="match status" value="1"/>
</dbReference>
<keyword evidence="3" id="KW-1185">Reference proteome</keyword>
<reference evidence="2 3" key="1">
    <citation type="submission" date="2019-12" db="EMBL/GenBank/DDBJ databases">
        <authorList>
            <person name="Alioto T."/>
            <person name="Alioto T."/>
            <person name="Gomez Garrido J."/>
        </authorList>
    </citation>
    <scope>NUCLEOTIDE SEQUENCE [LARGE SCALE GENOMIC DNA]</scope>
</reference>
<dbReference type="Gramene" id="OE9A001285T1">
    <property type="protein sequence ID" value="OE9A001285C1"/>
    <property type="gene ID" value="OE9A001285"/>
</dbReference>
<gene>
    <name evidence="2" type="ORF">OLEA9_A001285</name>
</gene>
<keyword evidence="1" id="KW-0812">Transmembrane</keyword>
<name>A0A8S0PZF7_OLEEU</name>
<dbReference type="Pfam" id="PF03140">
    <property type="entry name" value="DUF247"/>
    <property type="match status" value="1"/>
</dbReference>
<keyword evidence="1" id="KW-1133">Transmembrane helix</keyword>